<dbReference type="Pfam" id="PF05940">
    <property type="entry name" value="NnrS"/>
    <property type="match status" value="1"/>
</dbReference>
<dbReference type="Proteomes" id="UP000676649">
    <property type="component" value="Chromosome"/>
</dbReference>
<feature type="transmembrane region" description="Helical" evidence="1">
    <location>
        <begin position="233"/>
        <end position="251"/>
    </location>
</feature>
<keyword evidence="1" id="KW-0812">Transmembrane</keyword>
<feature type="transmembrane region" description="Helical" evidence="1">
    <location>
        <begin position="57"/>
        <end position="75"/>
    </location>
</feature>
<proteinExistence type="predicted"/>
<evidence type="ECO:0000256" key="1">
    <source>
        <dbReference type="SAM" id="Phobius"/>
    </source>
</evidence>
<organism evidence="2 3">
    <name type="scientific">Methylomonas paludis</name>
    <dbReference type="NCBI Taxonomy" id="1173101"/>
    <lineage>
        <taxon>Bacteria</taxon>
        <taxon>Pseudomonadati</taxon>
        <taxon>Pseudomonadota</taxon>
        <taxon>Gammaproteobacteria</taxon>
        <taxon>Methylococcales</taxon>
        <taxon>Methylococcaceae</taxon>
        <taxon>Methylomonas</taxon>
    </lineage>
</organism>
<dbReference type="EMBL" id="CP073754">
    <property type="protein sequence ID" value="QWF71627.1"/>
    <property type="molecule type" value="Genomic_DNA"/>
</dbReference>
<feature type="transmembrane region" description="Helical" evidence="1">
    <location>
        <begin position="142"/>
        <end position="163"/>
    </location>
</feature>
<feature type="transmembrane region" description="Helical" evidence="1">
    <location>
        <begin position="175"/>
        <end position="196"/>
    </location>
</feature>
<dbReference type="KEGG" id="mpad:KEF85_03875"/>
<keyword evidence="1" id="KW-1133">Transmembrane helix</keyword>
<dbReference type="RefSeq" id="WP_215583409.1">
    <property type="nucleotide sequence ID" value="NZ_CP073754.1"/>
</dbReference>
<protein>
    <submittedName>
        <fullName evidence="2">NnrS family protein</fullName>
    </submittedName>
</protein>
<reference evidence="2" key="1">
    <citation type="submission" date="2021-04" db="EMBL/GenBank/DDBJ databases">
        <title>Draft genome sequence data of methanotrophic Methylovulum sp. strain S1L and Methylomonas sp. strain S2AM isolated from boreal lake water columns.</title>
        <authorList>
            <person name="Rissanen A.J."/>
            <person name="Mangayil R."/>
            <person name="Svenning M.M."/>
            <person name="Khanongnuch R."/>
        </authorList>
    </citation>
    <scope>NUCLEOTIDE SEQUENCE</scope>
    <source>
        <strain evidence="2">S2AM</strain>
    </source>
</reference>
<keyword evidence="3" id="KW-1185">Reference proteome</keyword>
<dbReference type="AlphaFoldDB" id="A0A975RA04"/>
<evidence type="ECO:0000313" key="2">
    <source>
        <dbReference type="EMBL" id="QWF71627.1"/>
    </source>
</evidence>
<feature type="transmembrane region" description="Helical" evidence="1">
    <location>
        <begin position="352"/>
        <end position="377"/>
    </location>
</feature>
<feature type="transmembrane region" description="Helical" evidence="1">
    <location>
        <begin position="328"/>
        <end position="346"/>
    </location>
</feature>
<feature type="transmembrane region" description="Helical" evidence="1">
    <location>
        <begin position="263"/>
        <end position="287"/>
    </location>
</feature>
<feature type="transmembrane region" description="Helical" evidence="1">
    <location>
        <begin position="293"/>
        <end position="316"/>
    </location>
</feature>
<dbReference type="InterPro" id="IPR010266">
    <property type="entry name" value="NnrS"/>
</dbReference>
<feature type="transmembrane region" description="Helical" evidence="1">
    <location>
        <begin position="12"/>
        <end position="37"/>
    </location>
</feature>
<keyword evidence="1" id="KW-0472">Membrane</keyword>
<evidence type="ECO:0000313" key="3">
    <source>
        <dbReference type="Proteomes" id="UP000676649"/>
    </source>
</evidence>
<accession>A0A975RA04</accession>
<sequence>MSNKPVFDYPLFAMGFRVFFALAGLSALALIALWSAMTNSALHLDNYYPASIWHGHEMLLGYAVAVIAGFLLTAIKNWTGLQPLKPNQLAGLALLWLYGRVVPFYADLLPDGLIALIDFSFLPLLAYFAAQPLLRSNSRHNLIFILILIGLALANGLIHAQILGLAQTASTGLQLAAALTVLIIIFVAGRVFPYFTERGLSGAICIRNPLLDLAALLGSTLALGLWVFDVSGWLLALAAFAAVVVNLLRVSGWLDRRILYVPLLWILYIGYGWLILGFALLALSAFALVLPSLALHAFTLGSIGVLTLGMMARVSLGHTGRALKVSNIIALAFVLINLAAVFRVLFPILLPAWYSSFIIISSYCWLAAFSLFGLYYAPILSEPRVDGQPG</sequence>
<name>A0A975RA04_9GAMM</name>
<gene>
    <name evidence="2" type="ORF">KEF85_03875</name>
</gene>
<feature type="transmembrane region" description="Helical" evidence="1">
    <location>
        <begin position="208"/>
        <end position="227"/>
    </location>
</feature>
<feature type="transmembrane region" description="Helical" evidence="1">
    <location>
        <begin position="112"/>
        <end position="130"/>
    </location>
</feature>